<dbReference type="InterPro" id="IPR054189">
    <property type="entry name" value="DUF6894"/>
</dbReference>
<gene>
    <name evidence="3" type="ORF">F6X53_15675</name>
</gene>
<dbReference type="OrthoDB" id="7997053at2"/>
<sequence>MARYFFHLQTGRRFCRDEEGVEISTLDDLLLHAADLARRLIAETSRAGATTRSAFAVEDGERRLILHLSFASLDNPDLAGHSLDSRRTGNPGLPTLH</sequence>
<dbReference type="AlphaFoldDB" id="A0A6L3SYA8"/>
<evidence type="ECO:0000256" key="1">
    <source>
        <dbReference type="SAM" id="MobiDB-lite"/>
    </source>
</evidence>
<dbReference type="Proteomes" id="UP000474159">
    <property type="component" value="Unassembled WGS sequence"/>
</dbReference>
<dbReference type="RefSeq" id="WP_151001138.1">
    <property type="nucleotide sequence ID" value="NZ_BPQY01000155.1"/>
</dbReference>
<protein>
    <recommendedName>
        <fullName evidence="2">DUF6894 domain-containing protein</fullName>
    </recommendedName>
</protein>
<feature type="domain" description="DUF6894" evidence="2">
    <location>
        <begin position="3"/>
        <end position="71"/>
    </location>
</feature>
<evidence type="ECO:0000259" key="2">
    <source>
        <dbReference type="Pfam" id="PF21834"/>
    </source>
</evidence>
<accession>A0A6L3SYA8</accession>
<reference evidence="3 4" key="1">
    <citation type="submission" date="2019-09" db="EMBL/GenBank/DDBJ databases">
        <title>YIM 48816 draft genome.</title>
        <authorList>
            <person name="Jiang L."/>
        </authorList>
    </citation>
    <scope>NUCLEOTIDE SEQUENCE [LARGE SCALE GENOMIC DNA]</scope>
    <source>
        <strain evidence="3 4">YIM 48816</strain>
    </source>
</reference>
<proteinExistence type="predicted"/>
<keyword evidence="4" id="KW-1185">Reference proteome</keyword>
<dbReference type="Pfam" id="PF21834">
    <property type="entry name" value="DUF6894"/>
    <property type="match status" value="1"/>
</dbReference>
<feature type="region of interest" description="Disordered" evidence="1">
    <location>
        <begin position="74"/>
        <end position="97"/>
    </location>
</feature>
<comment type="caution">
    <text evidence="3">The sequence shown here is derived from an EMBL/GenBank/DDBJ whole genome shotgun (WGS) entry which is preliminary data.</text>
</comment>
<name>A0A6L3SYA8_9HYPH</name>
<dbReference type="EMBL" id="VZZK01000015">
    <property type="protein sequence ID" value="KAB1078198.1"/>
    <property type="molecule type" value="Genomic_DNA"/>
</dbReference>
<evidence type="ECO:0000313" key="3">
    <source>
        <dbReference type="EMBL" id="KAB1078198.1"/>
    </source>
</evidence>
<organism evidence="3 4">
    <name type="scientific">Methylobacterium soli</name>
    <dbReference type="NCBI Taxonomy" id="553447"/>
    <lineage>
        <taxon>Bacteria</taxon>
        <taxon>Pseudomonadati</taxon>
        <taxon>Pseudomonadota</taxon>
        <taxon>Alphaproteobacteria</taxon>
        <taxon>Hyphomicrobiales</taxon>
        <taxon>Methylobacteriaceae</taxon>
        <taxon>Methylobacterium</taxon>
    </lineage>
</organism>
<evidence type="ECO:0000313" key="4">
    <source>
        <dbReference type="Proteomes" id="UP000474159"/>
    </source>
</evidence>